<dbReference type="PANTHER" id="PTHR36070:SF1">
    <property type="entry name" value="OS04G0165500 PROTEIN"/>
    <property type="match status" value="1"/>
</dbReference>
<dbReference type="PANTHER" id="PTHR36070">
    <property type="entry name" value="OSJNBA0019G23.7 PROTEIN"/>
    <property type="match status" value="1"/>
</dbReference>
<evidence type="ECO:0000313" key="3">
    <source>
        <dbReference type="EMBL" id="CCO14593.1"/>
    </source>
</evidence>
<dbReference type="AlphaFoldDB" id="K8EZA6"/>
<evidence type="ECO:0000313" key="4">
    <source>
        <dbReference type="Proteomes" id="UP000198341"/>
    </source>
</evidence>
<organism evidence="3 4">
    <name type="scientific">Bathycoccus prasinos</name>
    <dbReference type="NCBI Taxonomy" id="41875"/>
    <lineage>
        <taxon>Eukaryota</taxon>
        <taxon>Viridiplantae</taxon>
        <taxon>Chlorophyta</taxon>
        <taxon>Mamiellophyceae</taxon>
        <taxon>Mamiellales</taxon>
        <taxon>Bathycoccaceae</taxon>
        <taxon>Bathycoccus</taxon>
    </lineage>
</organism>
<dbReference type="GeneID" id="19018074"/>
<dbReference type="OrthoDB" id="497649at2759"/>
<dbReference type="EMBL" id="FO082278">
    <property type="protein sequence ID" value="CCO14593.1"/>
    <property type="molecule type" value="Genomic_DNA"/>
</dbReference>
<proteinExistence type="predicted"/>
<sequence length="103" mass="11364">MYVINTAHIAHTHARREAHMNLPKPKKSSSNVPLAFALTFFASLTFAFPLYVSHNPSNPLSTSEKSLSSAAIRRGVFMNSGSKDVGYDPTTDVDTMHSKKKKK</sequence>
<dbReference type="Proteomes" id="UP000198341">
    <property type="component" value="Chromosome 1"/>
</dbReference>
<evidence type="ECO:0008006" key="5">
    <source>
        <dbReference type="Google" id="ProtNLM"/>
    </source>
</evidence>
<evidence type="ECO:0000256" key="1">
    <source>
        <dbReference type="SAM" id="MobiDB-lite"/>
    </source>
</evidence>
<accession>K8EZA6</accession>
<evidence type="ECO:0000256" key="2">
    <source>
        <dbReference type="SAM" id="Phobius"/>
    </source>
</evidence>
<keyword evidence="2" id="KW-0812">Transmembrane</keyword>
<feature type="transmembrane region" description="Helical" evidence="2">
    <location>
        <begin position="32"/>
        <end position="52"/>
    </location>
</feature>
<dbReference type="KEGG" id="bpg:Bathy01g03390"/>
<gene>
    <name evidence="3" type="ORF">Bathy01g03390</name>
</gene>
<keyword evidence="2" id="KW-1133">Transmembrane helix</keyword>
<dbReference type="RefSeq" id="XP_007515714.1">
    <property type="nucleotide sequence ID" value="XM_007515652.1"/>
</dbReference>
<name>K8EZA6_9CHLO</name>
<keyword evidence="4" id="KW-1185">Reference proteome</keyword>
<protein>
    <recommendedName>
        <fullName evidence="5">Transmembrane protein</fullName>
    </recommendedName>
</protein>
<keyword evidence="2" id="KW-0472">Membrane</keyword>
<reference evidence="3 4" key="1">
    <citation type="submission" date="2011-10" db="EMBL/GenBank/DDBJ databases">
        <authorList>
            <person name="Genoscope - CEA"/>
        </authorList>
    </citation>
    <scope>NUCLEOTIDE SEQUENCE [LARGE SCALE GENOMIC DNA]</scope>
    <source>
        <strain evidence="3 4">RCC 1105</strain>
    </source>
</reference>
<feature type="region of interest" description="Disordered" evidence="1">
    <location>
        <begin position="79"/>
        <end position="103"/>
    </location>
</feature>